<gene>
    <name evidence="1" type="ORF">B0O95_102286</name>
</gene>
<sequence>MELYSYFRSSALFYVRIALNLKHLSYMSACPCICWRMAASNGRRRIARCRPMR</sequence>
<accession>A0A2P5KDX5</accession>
<evidence type="ECO:0000313" key="1">
    <source>
        <dbReference type="EMBL" id="PPB84885.1"/>
    </source>
</evidence>
<evidence type="ECO:0000313" key="2">
    <source>
        <dbReference type="Proteomes" id="UP000243096"/>
    </source>
</evidence>
<dbReference type="EMBL" id="PRDW01000002">
    <property type="protein sequence ID" value="PPB84885.1"/>
    <property type="molecule type" value="Genomic_DNA"/>
</dbReference>
<name>A0A2P5KDX5_9BURK</name>
<comment type="caution">
    <text evidence="1">The sequence shown here is derived from an EMBL/GenBank/DDBJ whole genome shotgun (WGS) entry which is preliminary data.</text>
</comment>
<dbReference type="Proteomes" id="UP000243096">
    <property type="component" value="Unassembled WGS sequence"/>
</dbReference>
<reference evidence="1 2" key="1">
    <citation type="submission" date="2018-01" db="EMBL/GenBank/DDBJ databases">
        <title>Genomic Encyclopedia of Type Strains, Phase III (KMG-III): the genomes of soil and plant-associated and newly described type strains.</title>
        <authorList>
            <person name="Whitman W."/>
        </authorList>
    </citation>
    <scope>NUCLEOTIDE SEQUENCE [LARGE SCALE GENOMIC DNA]</scope>
    <source>
        <strain evidence="1 2">HKI456</strain>
    </source>
</reference>
<keyword evidence="2" id="KW-1185">Reference proteome</keyword>
<dbReference type="AlphaFoldDB" id="A0A2P5KDX5"/>
<proteinExistence type="predicted"/>
<organism evidence="1 2">
    <name type="scientific">Mycetohabitans endofungorum</name>
    <dbReference type="NCBI Taxonomy" id="417203"/>
    <lineage>
        <taxon>Bacteria</taxon>
        <taxon>Pseudomonadati</taxon>
        <taxon>Pseudomonadota</taxon>
        <taxon>Betaproteobacteria</taxon>
        <taxon>Burkholderiales</taxon>
        <taxon>Burkholderiaceae</taxon>
        <taxon>Mycetohabitans</taxon>
    </lineage>
</organism>
<protein>
    <submittedName>
        <fullName evidence="1">Uncharacterized protein</fullName>
    </submittedName>
</protein>